<dbReference type="InterPro" id="IPR009666">
    <property type="entry name" value="Uncharacterised_Ycf35"/>
</dbReference>
<keyword evidence="2" id="KW-1185">Reference proteome</keyword>
<dbReference type="OrthoDB" id="163953at2"/>
<sequence>MSHISKFKTEWVDAEILLLALRDLGYPVEQGELKITSLGGEQADVEIKVRPPLSAEIGFRRRQGKFEIVADWFSVMGVKRTSLVRRINQRYAYHAARQKLEEQGFYLVEEKDEAGKIHLLLRRMA</sequence>
<dbReference type="AlphaFoldDB" id="A0A0P6XHP6"/>
<gene>
    <name evidence="1" type="ORF">AC812_10905</name>
</gene>
<proteinExistence type="predicted"/>
<dbReference type="STRING" id="360411.AC812_10905"/>
<evidence type="ECO:0008006" key="3">
    <source>
        <dbReference type="Google" id="ProtNLM"/>
    </source>
</evidence>
<dbReference type="Proteomes" id="UP000050514">
    <property type="component" value="Unassembled WGS sequence"/>
</dbReference>
<name>A0A0P6XHP6_9CHLR</name>
<reference evidence="1 2" key="1">
    <citation type="submission" date="2015-07" db="EMBL/GenBank/DDBJ databases">
        <title>Draft genome of Bellilinea caldifistulae DSM 17877.</title>
        <authorList>
            <person name="Hemp J."/>
            <person name="Ward L.M."/>
            <person name="Pace L.A."/>
            <person name="Fischer W.W."/>
        </authorList>
    </citation>
    <scope>NUCLEOTIDE SEQUENCE [LARGE SCALE GENOMIC DNA]</scope>
    <source>
        <strain evidence="1 2">GOMI-1</strain>
    </source>
</reference>
<dbReference type="PANTHER" id="PTHR39638">
    <property type="entry name" value="YCF35"/>
    <property type="match status" value="1"/>
</dbReference>
<dbReference type="Pfam" id="PF06868">
    <property type="entry name" value="DUF1257"/>
    <property type="match status" value="1"/>
</dbReference>
<dbReference type="RefSeq" id="WP_061916134.1">
    <property type="nucleotide sequence ID" value="NZ_DF967971.1"/>
</dbReference>
<dbReference type="EMBL" id="LGHJ01000016">
    <property type="protein sequence ID" value="KPL75005.1"/>
    <property type="molecule type" value="Genomic_DNA"/>
</dbReference>
<organism evidence="1 2">
    <name type="scientific">Bellilinea caldifistulae</name>
    <dbReference type="NCBI Taxonomy" id="360411"/>
    <lineage>
        <taxon>Bacteria</taxon>
        <taxon>Bacillati</taxon>
        <taxon>Chloroflexota</taxon>
        <taxon>Anaerolineae</taxon>
        <taxon>Anaerolineales</taxon>
        <taxon>Anaerolineaceae</taxon>
        <taxon>Bellilinea</taxon>
    </lineage>
</organism>
<protein>
    <recommendedName>
        <fullName evidence="3">DUF1257 domain-containing protein</fullName>
    </recommendedName>
</protein>
<evidence type="ECO:0000313" key="2">
    <source>
        <dbReference type="Proteomes" id="UP000050514"/>
    </source>
</evidence>
<dbReference type="PANTHER" id="PTHR39638:SF2">
    <property type="entry name" value="YCF35"/>
    <property type="match status" value="1"/>
</dbReference>
<evidence type="ECO:0000313" key="1">
    <source>
        <dbReference type="EMBL" id="KPL75005.1"/>
    </source>
</evidence>
<accession>A0A0P6XHP6</accession>
<comment type="caution">
    <text evidence="1">The sequence shown here is derived from an EMBL/GenBank/DDBJ whole genome shotgun (WGS) entry which is preliminary data.</text>
</comment>